<evidence type="ECO:0000313" key="3">
    <source>
        <dbReference type="Proteomes" id="UP000001292"/>
    </source>
</evidence>
<feature type="region of interest" description="Disordered" evidence="1">
    <location>
        <begin position="1"/>
        <end position="103"/>
    </location>
</feature>
<gene>
    <name evidence="2" type="primary">Dsec\GM19573</name>
    <name evidence="2" type="ORF">Dsec_GM19573</name>
</gene>
<feature type="compositionally biased region" description="Basic and acidic residues" evidence="1">
    <location>
        <begin position="88"/>
        <end position="103"/>
    </location>
</feature>
<dbReference type="HOGENOM" id="CLU_2212632_0_0_1"/>
<evidence type="ECO:0000313" key="2">
    <source>
        <dbReference type="EMBL" id="EDW55391.1"/>
    </source>
</evidence>
<dbReference type="AlphaFoldDB" id="B4ILU1"/>
<feature type="compositionally biased region" description="Low complexity" evidence="1">
    <location>
        <begin position="76"/>
        <end position="87"/>
    </location>
</feature>
<dbReference type="PhylomeDB" id="B4ILU1"/>
<accession>B4ILU1</accession>
<reference evidence="2 3" key="1">
    <citation type="journal article" date="2007" name="Nature">
        <title>Evolution of genes and genomes on the Drosophila phylogeny.</title>
        <authorList>
            <consortium name="Drosophila 12 Genomes Consortium"/>
            <person name="Clark A.G."/>
            <person name="Eisen M.B."/>
            <person name="Smith D.R."/>
            <person name="Bergman C.M."/>
            <person name="Oliver B."/>
            <person name="Markow T.A."/>
            <person name="Kaufman T.C."/>
            <person name="Kellis M."/>
            <person name="Gelbart W."/>
            <person name="Iyer V.N."/>
            <person name="Pollard D.A."/>
            <person name="Sackton T.B."/>
            <person name="Larracuente A.M."/>
            <person name="Singh N.D."/>
            <person name="Abad J.P."/>
            <person name="Abt D.N."/>
            <person name="Adryan B."/>
            <person name="Aguade M."/>
            <person name="Akashi H."/>
            <person name="Anderson W.W."/>
            <person name="Aquadro C.F."/>
            <person name="Ardell D.H."/>
            <person name="Arguello R."/>
            <person name="Artieri C.G."/>
            <person name="Barbash D.A."/>
            <person name="Barker D."/>
            <person name="Barsanti P."/>
            <person name="Batterham P."/>
            <person name="Batzoglou S."/>
            <person name="Begun D."/>
            <person name="Bhutkar A."/>
            <person name="Blanco E."/>
            <person name="Bosak S.A."/>
            <person name="Bradley R.K."/>
            <person name="Brand A.D."/>
            <person name="Brent M.R."/>
            <person name="Brooks A.N."/>
            <person name="Brown R.H."/>
            <person name="Butlin R.K."/>
            <person name="Caggese C."/>
            <person name="Calvi B.R."/>
            <person name="Bernardo de Carvalho A."/>
            <person name="Caspi A."/>
            <person name="Castrezana S."/>
            <person name="Celniker S.E."/>
            <person name="Chang J.L."/>
            <person name="Chapple C."/>
            <person name="Chatterji S."/>
            <person name="Chinwalla A."/>
            <person name="Civetta A."/>
            <person name="Clifton S.W."/>
            <person name="Comeron J.M."/>
            <person name="Costello J.C."/>
            <person name="Coyne J.A."/>
            <person name="Daub J."/>
            <person name="David R.G."/>
            <person name="Delcher A.L."/>
            <person name="Delehaunty K."/>
            <person name="Do C.B."/>
            <person name="Ebling H."/>
            <person name="Edwards K."/>
            <person name="Eickbush T."/>
            <person name="Evans J.D."/>
            <person name="Filipski A."/>
            <person name="Findeiss S."/>
            <person name="Freyhult E."/>
            <person name="Fulton L."/>
            <person name="Fulton R."/>
            <person name="Garcia A.C."/>
            <person name="Gardiner A."/>
            <person name="Garfield D.A."/>
            <person name="Garvin B.E."/>
            <person name="Gibson G."/>
            <person name="Gilbert D."/>
            <person name="Gnerre S."/>
            <person name="Godfrey J."/>
            <person name="Good R."/>
            <person name="Gotea V."/>
            <person name="Gravely B."/>
            <person name="Greenberg A.J."/>
            <person name="Griffiths-Jones S."/>
            <person name="Gross S."/>
            <person name="Guigo R."/>
            <person name="Gustafson E.A."/>
            <person name="Haerty W."/>
            <person name="Hahn M.W."/>
            <person name="Halligan D.L."/>
            <person name="Halpern A.L."/>
            <person name="Halter G.M."/>
            <person name="Han M.V."/>
            <person name="Heger A."/>
            <person name="Hillier L."/>
            <person name="Hinrichs A.S."/>
            <person name="Holmes I."/>
            <person name="Hoskins R.A."/>
            <person name="Hubisz M.J."/>
            <person name="Hultmark D."/>
            <person name="Huntley M.A."/>
            <person name="Jaffe D.B."/>
            <person name="Jagadeeshan S."/>
            <person name="Jeck W.R."/>
            <person name="Johnson J."/>
            <person name="Jones C.D."/>
            <person name="Jordan W.C."/>
            <person name="Karpen G.H."/>
            <person name="Kataoka E."/>
            <person name="Keightley P.D."/>
            <person name="Kheradpour P."/>
            <person name="Kirkness E.F."/>
            <person name="Koerich L.B."/>
            <person name="Kristiansen K."/>
            <person name="Kudrna D."/>
            <person name="Kulathinal R.J."/>
            <person name="Kumar S."/>
            <person name="Kwok R."/>
            <person name="Lander E."/>
            <person name="Langley C.H."/>
            <person name="Lapoint R."/>
            <person name="Lazzaro B.P."/>
            <person name="Lee S.J."/>
            <person name="Levesque L."/>
            <person name="Li R."/>
            <person name="Lin C.F."/>
            <person name="Lin M.F."/>
            <person name="Lindblad-Toh K."/>
            <person name="Llopart A."/>
            <person name="Long M."/>
            <person name="Low L."/>
            <person name="Lozovsky E."/>
            <person name="Lu J."/>
            <person name="Luo M."/>
            <person name="Machado C.A."/>
            <person name="Makalowski W."/>
            <person name="Marzo M."/>
            <person name="Matsuda M."/>
            <person name="Matzkin L."/>
            <person name="McAllister B."/>
            <person name="McBride C.S."/>
            <person name="McKernan B."/>
            <person name="McKernan K."/>
            <person name="Mendez-Lago M."/>
            <person name="Minx P."/>
            <person name="Mollenhauer M.U."/>
            <person name="Montooth K."/>
            <person name="Mount S.M."/>
            <person name="Mu X."/>
            <person name="Myers E."/>
            <person name="Negre B."/>
            <person name="Newfeld S."/>
            <person name="Nielsen R."/>
            <person name="Noor M.A."/>
            <person name="O'Grady P."/>
            <person name="Pachter L."/>
            <person name="Papaceit M."/>
            <person name="Parisi M.J."/>
            <person name="Parisi M."/>
            <person name="Parts L."/>
            <person name="Pedersen J.S."/>
            <person name="Pesole G."/>
            <person name="Phillippy A.M."/>
            <person name="Ponting C.P."/>
            <person name="Pop M."/>
            <person name="Porcelli D."/>
            <person name="Powell J.R."/>
            <person name="Prohaska S."/>
            <person name="Pruitt K."/>
            <person name="Puig M."/>
            <person name="Quesneville H."/>
            <person name="Ram K.R."/>
            <person name="Rand D."/>
            <person name="Rasmussen M.D."/>
            <person name="Reed L.K."/>
            <person name="Reenan R."/>
            <person name="Reily A."/>
            <person name="Remington K.A."/>
            <person name="Rieger T.T."/>
            <person name="Ritchie M.G."/>
            <person name="Robin C."/>
            <person name="Rogers Y.H."/>
            <person name="Rohde C."/>
            <person name="Rozas J."/>
            <person name="Rubenfield M.J."/>
            <person name="Ruiz A."/>
            <person name="Russo S."/>
            <person name="Salzberg S.L."/>
            <person name="Sanchez-Gracia A."/>
            <person name="Saranga D.J."/>
            <person name="Sato H."/>
            <person name="Schaeffer S.W."/>
            <person name="Schatz M.C."/>
            <person name="Schlenke T."/>
            <person name="Schwartz R."/>
            <person name="Segarra C."/>
            <person name="Singh R.S."/>
            <person name="Sirot L."/>
            <person name="Sirota M."/>
            <person name="Sisneros N.B."/>
            <person name="Smith C.D."/>
            <person name="Smith T.F."/>
            <person name="Spieth J."/>
            <person name="Stage D.E."/>
            <person name="Stark A."/>
            <person name="Stephan W."/>
            <person name="Strausberg R.L."/>
            <person name="Strempel S."/>
            <person name="Sturgill D."/>
            <person name="Sutton G."/>
            <person name="Sutton G.G."/>
            <person name="Tao W."/>
            <person name="Teichmann S."/>
            <person name="Tobari Y.N."/>
            <person name="Tomimura Y."/>
            <person name="Tsolas J.M."/>
            <person name="Valente V.L."/>
            <person name="Venter E."/>
            <person name="Venter J.C."/>
            <person name="Vicario S."/>
            <person name="Vieira F.G."/>
            <person name="Vilella A.J."/>
            <person name="Villasante A."/>
            <person name="Walenz B."/>
            <person name="Wang J."/>
            <person name="Wasserman M."/>
            <person name="Watts T."/>
            <person name="Wilson D."/>
            <person name="Wilson R.K."/>
            <person name="Wing R.A."/>
            <person name="Wolfner M.F."/>
            <person name="Wong A."/>
            <person name="Wong G.K."/>
            <person name="Wu C.I."/>
            <person name="Wu G."/>
            <person name="Yamamoto D."/>
            <person name="Yang H.P."/>
            <person name="Yang S.P."/>
            <person name="Yorke J.A."/>
            <person name="Yoshida K."/>
            <person name="Zdobnov E."/>
            <person name="Zhang P."/>
            <person name="Zhang Y."/>
            <person name="Zimin A.V."/>
            <person name="Baldwin J."/>
            <person name="Abdouelleil A."/>
            <person name="Abdulkadir J."/>
            <person name="Abebe A."/>
            <person name="Abera B."/>
            <person name="Abreu J."/>
            <person name="Acer S.C."/>
            <person name="Aftuck L."/>
            <person name="Alexander A."/>
            <person name="An P."/>
            <person name="Anderson E."/>
            <person name="Anderson S."/>
            <person name="Arachi H."/>
            <person name="Azer M."/>
            <person name="Bachantsang P."/>
            <person name="Barry A."/>
            <person name="Bayul T."/>
            <person name="Berlin A."/>
            <person name="Bessette D."/>
            <person name="Bloom T."/>
            <person name="Blye J."/>
            <person name="Boguslavskiy L."/>
            <person name="Bonnet C."/>
            <person name="Boukhgalter B."/>
            <person name="Bourzgui I."/>
            <person name="Brown A."/>
            <person name="Cahill P."/>
            <person name="Channer S."/>
            <person name="Cheshatsang Y."/>
            <person name="Chuda L."/>
            <person name="Citroen M."/>
            <person name="Collymore A."/>
            <person name="Cooke P."/>
            <person name="Costello M."/>
            <person name="D'Aco K."/>
            <person name="Daza R."/>
            <person name="De Haan G."/>
            <person name="DeGray S."/>
            <person name="DeMaso C."/>
            <person name="Dhargay N."/>
            <person name="Dooley K."/>
            <person name="Dooley E."/>
            <person name="Doricent M."/>
            <person name="Dorje P."/>
            <person name="Dorjee K."/>
            <person name="Dupes A."/>
            <person name="Elong R."/>
            <person name="Falk J."/>
            <person name="Farina A."/>
            <person name="Faro S."/>
            <person name="Ferguson D."/>
            <person name="Fisher S."/>
            <person name="Foley C.D."/>
            <person name="Franke A."/>
            <person name="Friedrich D."/>
            <person name="Gadbois L."/>
            <person name="Gearin G."/>
            <person name="Gearin C.R."/>
            <person name="Giannoukos G."/>
            <person name="Goode T."/>
            <person name="Graham J."/>
            <person name="Grandbois E."/>
            <person name="Grewal S."/>
            <person name="Gyaltsen K."/>
            <person name="Hafez N."/>
            <person name="Hagos B."/>
            <person name="Hall J."/>
            <person name="Henson C."/>
            <person name="Hollinger A."/>
            <person name="Honan T."/>
            <person name="Huard M.D."/>
            <person name="Hughes L."/>
            <person name="Hurhula B."/>
            <person name="Husby M.E."/>
            <person name="Kamat A."/>
            <person name="Kanga B."/>
            <person name="Kashin S."/>
            <person name="Khazanovich D."/>
            <person name="Kisner P."/>
            <person name="Lance K."/>
            <person name="Lara M."/>
            <person name="Lee W."/>
            <person name="Lennon N."/>
            <person name="Letendre F."/>
            <person name="LeVine R."/>
            <person name="Lipovsky A."/>
            <person name="Liu X."/>
            <person name="Liu J."/>
            <person name="Liu S."/>
            <person name="Lokyitsang T."/>
            <person name="Lokyitsang Y."/>
            <person name="Lubonja R."/>
            <person name="Lui A."/>
            <person name="MacDonald P."/>
            <person name="Magnisalis V."/>
            <person name="Maru K."/>
            <person name="Matthews C."/>
            <person name="McCusker W."/>
            <person name="McDonough S."/>
            <person name="Mehta T."/>
            <person name="Meldrim J."/>
            <person name="Meneus L."/>
            <person name="Mihai O."/>
            <person name="Mihalev A."/>
            <person name="Mihova T."/>
            <person name="Mittelman R."/>
            <person name="Mlenga V."/>
            <person name="Montmayeur A."/>
            <person name="Mulrain L."/>
            <person name="Navidi A."/>
            <person name="Naylor J."/>
            <person name="Negash T."/>
            <person name="Nguyen T."/>
            <person name="Nguyen N."/>
            <person name="Nicol R."/>
            <person name="Norbu C."/>
            <person name="Norbu N."/>
            <person name="Novod N."/>
            <person name="O'Neill B."/>
            <person name="Osman S."/>
            <person name="Markiewicz E."/>
            <person name="Oyono O.L."/>
            <person name="Patti C."/>
            <person name="Phunkhang P."/>
            <person name="Pierre F."/>
            <person name="Priest M."/>
            <person name="Raghuraman S."/>
            <person name="Rege F."/>
            <person name="Reyes R."/>
            <person name="Rise C."/>
            <person name="Rogov P."/>
            <person name="Ross K."/>
            <person name="Ryan E."/>
            <person name="Settipalli S."/>
            <person name="Shea T."/>
            <person name="Sherpa N."/>
            <person name="Shi L."/>
            <person name="Shih D."/>
            <person name="Sparrow T."/>
            <person name="Spaulding J."/>
            <person name="Stalker J."/>
            <person name="Stange-Thomann N."/>
            <person name="Stavropoulos S."/>
            <person name="Stone C."/>
            <person name="Strader C."/>
            <person name="Tesfaye S."/>
            <person name="Thomson T."/>
            <person name="Thoulutsang Y."/>
            <person name="Thoulutsang D."/>
            <person name="Topham K."/>
            <person name="Topping I."/>
            <person name="Tsamla T."/>
            <person name="Vassiliev H."/>
            <person name="Vo A."/>
            <person name="Wangchuk T."/>
            <person name="Wangdi T."/>
            <person name="Weiand M."/>
            <person name="Wilkinson J."/>
            <person name="Wilson A."/>
            <person name="Yadav S."/>
            <person name="Young G."/>
            <person name="Yu Q."/>
            <person name="Zembek L."/>
            <person name="Zhong D."/>
            <person name="Zimmer A."/>
            <person name="Zwirko Z."/>
            <person name="Jaffe D.B."/>
            <person name="Alvarez P."/>
            <person name="Brockman W."/>
            <person name="Butler J."/>
            <person name="Chin C."/>
            <person name="Gnerre S."/>
            <person name="Grabherr M."/>
            <person name="Kleber M."/>
            <person name="Mauceli E."/>
            <person name="MacCallum I."/>
        </authorList>
    </citation>
    <scope>NUCLEOTIDE SEQUENCE [LARGE SCALE GENOMIC DNA]</scope>
    <source>
        <strain evidence="3">Rob3c / Tucson 14021-0248.25</strain>
    </source>
</reference>
<name>B4ILU1_DROSE</name>
<proteinExistence type="predicted"/>
<sequence>MEALVNYSSEDDQEDAGFQIRAPQQLQHLPHAKSTKTTTTASFLKQKNNNNNGSGNSPRGKEREREREREKTKPMSQQQSRRSSSGGRIDEPDRSNRSITNRD</sequence>
<dbReference type="Proteomes" id="UP000001292">
    <property type="component" value="Unassembled WGS sequence"/>
</dbReference>
<organism evidence="3">
    <name type="scientific">Drosophila sechellia</name>
    <name type="common">Fruit fly</name>
    <dbReference type="NCBI Taxonomy" id="7238"/>
    <lineage>
        <taxon>Eukaryota</taxon>
        <taxon>Metazoa</taxon>
        <taxon>Ecdysozoa</taxon>
        <taxon>Arthropoda</taxon>
        <taxon>Hexapoda</taxon>
        <taxon>Insecta</taxon>
        <taxon>Pterygota</taxon>
        <taxon>Neoptera</taxon>
        <taxon>Endopterygota</taxon>
        <taxon>Diptera</taxon>
        <taxon>Brachycera</taxon>
        <taxon>Muscomorpha</taxon>
        <taxon>Ephydroidea</taxon>
        <taxon>Drosophilidae</taxon>
        <taxon>Drosophila</taxon>
        <taxon>Sophophora</taxon>
    </lineage>
</organism>
<feature type="compositionally biased region" description="Basic and acidic residues" evidence="1">
    <location>
        <begin position="59"/>
        <end position="73"/>
    </location>
</feature>
<dbReference type="EMBL" id="CH480888">
    <property type="protein sequence ID" value="EDW55391.1"/>
    <property type="molecule type" value="Genomic_DNA"/>
</dbReference>
<evidence type="ECO:0000256" key="1">
    <source>
        <dbReference type="SAM" id="MobiDB-lite"/>
    </source>
</evidence>
<feature type="compositionally biased region" description="Low complexity" evidence="1">
    <location>
        <begin position="35"/>
        <end position="57"/>
    </location>
</feature>
<protein>
    <submittedName>
        <fullName evidence="2">GM19573</fullName>
    </submittedName>
</protein>
<keyword evidence="3" id="KW-1185">Reference proteome</keyword>